<gene>
    <name evidence="1" type="ORF">FA95DRAFT_1601250</name>
</gene>
<dbReference type="Proteomes" id="UP000814033">
    <property type="component" value="Unassembled WGS sequence"/>
</dbReference>
<organism evidence="1 2">
    <name type="scientific">Auriscalpium vulgare</name>
    <dbReference type="NCBI Taxonomy" id="40419"/>
    <lineage>
        <taxon>Eukaryota</taxon>
        <taxon>Fungi</taxon>
        <taxon>Dikarya</taxon>
        <taxon>Basidiomycota</taxon>
        <taxon>Agaricomycotina</taxon>
        <taxon>Agaricomycetes</taxon>
        <taxon>Russulales</taxon>
        <taxon>Auriscalpiaceae</taxon>
        <taxon>Auriscalpium</taxon>
    </lineage>
</organism>
<evidence type="ECO:0000313" key="1">
    <source>
        <dbReference type="EMBL" id="KAI0053228.1"/>
    </source>
</evidence>
<dbReference type="EMBL" id="MU275841">
    <property type="protein sequence ID" value="KAI0053228.1"/>
    <property type="molecule type" value="Genomic_DNA"/>
</dbReference>
<reference evidence="1" key="1">
    <citation type="submission" date="2021-02" db="EMBL/GenBank/DDBJ databases">
        <authorList>
            <consortium name="DOE Joint Genome Institute"/>
            <person name="Ahrendt S."/>
            <person name="Looney B.P."/>
            <person name="Miyauchi S."/>
            <person name="Morin E."/>
            <person name="Drula E."/>
            <person name="Courty P.E."/>
            <person name="Chicoki N."/>
            <person name="Fauchery L."/>
            <person name="Kohler A."/>
            <person name="Kuo A."/>
            <person name="Labutti K."/>
            <person name="Pangilinan J."/>
            <person name="Lipzen A."/>
            <person name="Riley R."/>
            <person name="Andreopoulos W."/>
            <person name="He G."/>
            <person name="Johnson J."/>
            <person name="Barry K.W."/>
            <person name="Grigoriev I.V."/>
            <person name="Nagy L."/>
            <person name="Hibbett D."/>
            <person name="Henrissat B."/>
            <person name="Matheny P.B."/>
            <person name="Labbe J."/>
            <person name="Martin F."/>
        </authorList>
    </citation>
    <scope>NUCLEOTIDE SEQUENCE</scope>
    <source>
        <strain evidence="1">FP105234-sp</strain>
    </source>
</reference>
<evidence type="ECO:0000313" key="2">
    <source>
        <dbReference type="Proteomes" id="UP000814033"/>
    </source>
</evidence>
<protein>
    <submittedName>
        <fullName evidence="1">Uncharacterized protein</fullName>
    </submittedName>
</protein>
<proteinExistence type="predicted"/>
<sequence>MEHNFSTLLRLMEAERRRLMEAHRYRLMAAHQLALIEADYRRPMEPGQRQLLEADHQQIWVEYRERLAAASYRRLMEANERWIREEQRRQYMESQQRWVVEVERRRFLEAEQRWLIEEEKHRFMEEERRRLALSASYRSQSEHLRAVMRFPEELLLLIFFDVASSGPVVNMSGNQDPNDVIYEREGGGFYRRDGTLLWHDQCPPTDFAMSEYAPAWVPLTLVCKSWHRAAFDSRAFCNLLWTRGLWSARWTDYAVHNSAPFPIDIFAHSYISTSTWKATQYRTDFSPTVQRLQYRSALGIALSALDRVRTIVLRNCYDRTPGSVTATPALLTLERIHSHPLPMLEVLIINTSEKGALTTTPRLAITGGIFLGQIPGRLREIQLEGFPIRQPARNLFQSSALDSLHLSECHRGVHFWRSWSDFAELLQNGPGLKQLRTLSLGYDMLPNNVEEPVAIYLPRLEHLSVECNLFELARLLERVRIPLNSSLRLVLRLDNNRCGRAVSRRVAQLLAEYYSEVWQASSQAVRPFNTLRFLSSTSSPGPQASCLYVQGYGASGPTLDISTKSAWTHNEGVTVSAVDQLVFALGLAIEFSAFMPVLFRDSIDTFIADHEGLQKDLDWIELNTAVPHAKFIHLHGKCGLYWLRAVRSNDIFSRVKACDFRNFVEWGGEEADAEVEAVSRRRNGLEVNFWHELA</sequence>
<accession>A0ACB8SBM2</accession>
<reference evidence="1" key="2">
    <citation type="journal article" date="2022" name="New Phytol.">
        <title>Evolutionary transition to the ectomycorrhizal habit in the genomes of a hyperdiverse lineage of mushroom-forming fungi.</title>
        <authorList>
            <person name="Looney B."/>
            <person name="Miyauchi S."/>
            <person name="Morin E."/>
            <person name="Drula E."/>
            <person name="Courty P.E."/>
            <person name="Kohler A."/>
            <person name="Kuo A."/>
            <person name="LaButti K."/>
            <person name="Pangilinan J."/>
            <person name="Lipzen A."/>
            <person name="Riley R."/>
            <person name="Andreopoulos W."/>
            <person name="He G."/>
            <person name="Johnson J."/>
            <person name="Nolan M."/>
            <person name="Tritt A."/>
            <person name="Barry K.W."/>
            <person name="Grigoriev I.V."/>
            <person name="Nagy L.G."/>
            <person name="Hibbett D."/>
            <person name="Henrissat B."/>
            <person name="Matheny P.B."/>
            <person name="Labbe J."/>
            <person name="Martin F.M."/>
        </authorList>
    </citation>
    <scope>NUCLEOTIDE SEQUENCE</scope>
    <source>
        <strain evidence="1">FP105234-sp</strain>
    </source>
</reference>
<keyword evidence="2" id="KW-1185">Reference proteome</keyword>
<comment type="caution">
    <text evidence="1">The sequence shown here is derived from an EMBL/GenBank/DDBJ whole genome shotgun (WGS) entry which is preliminary data.</text>
</comment>
<name>A0ACB8SBM2_9AGAM</name>